<evidence type="ECO:0000259" key="2">
    <source>
        <dbReference type="PROSITE" id="PS50041"/>
    </source>
</evidence>
<dbReference type="SUPFAM" id="SSF56436">
    <property type="entry name" value="C-type lectin-like"/>
    <property type="match status" value="2"/>
</dbReference>
<gene>
    <name evidence="3" type="ORF">SNEC2469_LOCUS13210</name>
</gene>
<reference evidence="3" key="1">
    <citation type="submission" date="2021-02" db="EMBL/GenBank/DDBJ databases">
        <authorList>
            <person name="Dougan E. K."/>
            <person name="Rhodes N."/>
            <person name="Thang M."/>
            <person name="Chan C."/>
        </authorList>
    </citation>
    <scope>NUCLEOTIDE SEQUENCE</scope>
</reference>
<dbReference type="SMART" id="SM00034">
    <property type="entry name" value="CLECT"/>
    <property type="match status" value="2"/>
</dbReference>
<dbReference type="CDD" id="cd00037">
    <property type="entry name" value="CLECT"/>
    <property type="match status" value="2"/>
</dbReference>
<dbReference type="InterPro" id="IPR016186">
    <property type="entry name" value="C-type_lectin-like/link_sf"/>
</dbReference>
<dbReference type="Gene3D" id="3.10.100.10">
    <property type="entry name" value="Mannose-Binding Protein A, subunit A"/>
    <property type="match status" value="2"/>
</dbReference>
<evidence type="ECO:0000256" key="1">
    <source>
        <dbReference type="SAM" id="SignalP"/>
    </source>
</evidence>
<dbReference type="InterPro" id="IPR016187">
    <property type="entry name" value="CTDL_fold"/>
</dbReference>
<protein>
    <recommendedName>
        <fullName evidence="2">C-type lectin domain-containing protein</fullName>
    </recommendedName>
</protein>
<dbReference type="PROSITE" id="PS50041">
    <property type="entry name" value="C_TYPE_LECTIN_2"/>
    <property type="match status" value="2"/>
</dbReference>
<dbReference type="OrthoDB" id="441660at2759"/>
<dbReference type="GO" id="GO:0004888">
    <property type="term" value="F:transmembrane signaling receptor activity"/>
    <property type="evidence" value="ECO:0007669"/>
    <property type="project" value="InterPro"/>
</dbReference>
<dbReference type="AlphaFoldDB" id="A0A812SBA8"/>
<feature type="domain" description="C-type lectin" evidence="2">
    <location>
        <begin position="62"/>
        <end position="162"/>
    </location>
</feature>
<keyword evidence="1" id="KW-0732">Signal</keyword>
<organism evidence="3 4">
    <name type="scientific">Symbiodinium necroappetens</name>
    <dbReference type="NCBI Taxonomy" id="1628268"/>
    <lineage>
        <taxon>Eukaryota</taxon>
        <taxon>Sar</taxon>
        <taxon>Alveolata</taxon>
        <taxon>Dinophyceae</taxon>
        <taxon>Suessiales</taxon>
        <taxon>Symbiodiniaceae</taxon>
        <taxon>Symbiodinium</taxon>
    </lineage>
</organism>
<accession>A0A812SBA8</accession>
<dbReference type="GO" id="GO:0005886">
    <property type="term" value="C:plasma membrane"/>
    <property type="evidence" value="ECO:0007669"/>
    <property type="project" value="InterPro"/>
</dbReference>
<proteinExistence type="predicted"/>
<dbReference type="InterPro" id="IPR001304">
    <property type="entry name" value="C-type_lectin-like"/>
</dbReference>
<keyword evidence="4" id="KW-1185">Reference proteome</keyword>
<dbReference type="Proteomes" id="UP000601435">
    <property type="component" value="Unassembled WGS sequence"/>
</dbReference>
<sequence length="365" mass="39430">MGGDEVSDFVAWLLPAAAATLIAWLPELNADEVAGAPELTGFSWHQLPRHPPAFSANRWTLIGTKCFHYSAEERTYDDSVSYCEGMGSVIASIRGESENAGVTALIPFACGRTAYIGAETKGNEVWSWHDGTAWWQPHTNGGLLGIEDTRVVVKGNDRLWYDWGNGSALHGVLCAASFESPAVPIADNNVSTFCSNGWTCAGDRCFLYDSDYRDYDNSVSFCQGLYSMIASLHSEDENRVATALVPGRRTAWIGAESDGNGVWSWHDGTPWWQPAVTADIDGTMDEIRIVINSDQLWHDWNLGIPGRGIHGVLCAAPVHSEVGRNATNQCGASSDDRASAVSFALLKSVAAVAPVVLVSITCPLF</sequence>
<feature type="signal peptide" evidence="1">
    <location>
        <begin position="1"/>
        <end position="30"/>
    </location>
</feature>
<evidence type="ECO:0000313" key="4">
    <source>
        <dbReference type="Proteomes" id="UP000601435"/>
    </source>
</evidence>
<comment type="caution">
    <text evidence="3">The sequence shown here is derived from an EMBL/GenBank/DDBJ whole genome shotgun (WGS) entry which is preliminary data.</text>
</comment>
<name>A0A812SBA8_9DINO</name>
<feature type="domain" description="C-type lectin" evidence="2">
    <location>
        <begin position="201"/>
        <end position="330"/>
    </location>
</feature>
<evidence type="ECO:0000313" key="3">
    <source>
        <dbReference type="EMBL" id="CAE7469590.1"/>
    </source>
</evidence>
<dbReference type="PANTHER" id="PTHR15028:SF6">
    <property type="entry name" value="B-CELL DIFFERENTIATION ANTIGEN CD72"/>
    <property type="match status" value="1"/>
</dbReference>
<dbReference type="Pfam" id="PF00059">
    <property type="entry name" value="Lectin_C"/>
    <property type="match status" value="1"/>
</dbReference>
<dbReference type="EMBL" id="CAJNJA010021075">
    <property type="protein sequence ID" value="CAE7469590.1"/>
    <property type="molecule type" value="Genomic_DNA"/>
</dbReference>
<dbReference type="PANTHER" id="PTHR15028">
    <property type="entry name" value="CD72-RELATED"/>
    <property type="match status" value="1"/>
</dbReference>
<feature type="chain" id="PRO_5033053488" description="C-type lectin domain-containing protein" evidence="1">
    <location>
        <begin position="31"/>
        <end position="365"/>
    </location>
</feature>
<dbReference type="InterPro" id="IPR039689">
    <property type="entry name" value="CD72"/>
</dbReference>